<protein>
    <recommendedName>
        <fullName evidence="3">Reverse transcriptase</fullName>
    </recommendedName>
</protein>
<reference evidence="1 2" key="1">
    <citation type="journal article" date="2023" name="G3 (Bethesda)">
        <title>A chromosome-length genome assembly and annotation of blackberry (Rubus argutus, cv. 'Hillquist').</title>
        <authorList>
            <person name="Bruna T."/>
            <person name="Aryal R."/>
            <person name="Dudchenko O."/>
            <person name="Sargent D.J."/>
            <person name="Mead D."/>
            <person name="Buti M."/>
            <person name="Cavallini A."/>
            <person name="Hytonen T."/>
            <person name="Andres J."/>
            <person name="Pham M."/>
            <person name="Weisz D."/>
            <person name="Mascagni F."/>
            <person name="Usai G."/>
            <person name="Natali L."/>
            <person name="Bassil N."/>
            <person name="Fernandez G.E."/>
            <person name="Lomsadze A."/>
            <person name="Armour M."/>
            <person name="Olukolu B."/>
            <person name="Poorten T."/>
            <person name="Britton C."/>
            <person name="Davik J."/>
            <person name="Ashrafi H."/>
            <person name="Aiden E.L."/>
            <person name="Borodovsky M."/>
            <person name="Worthington M."/>
        </authorList>
    </citation>
    <scope>NUCLEOTIDE SEQUENCE [LARGE SCALE GENOMIC DNA]</scope>
    <source>
        <strain evidence="1">PI 553951</strain>
    </source>
</reference>
<evidence type="ECO:0000313" key="1">
    <source>
        <dbReference type="EMBL" id="KAK9903716.1"/>
    </source>
</evidence>
<accession>A0AAW1VND2</accession>
<evidence type="ECO:0008006" key="3">
    <source>
        <dbReference type="Google" id="ProtNLM"/>
    </source>
</evidence>
<name>A0AAW1VND2_RUBAR</name>
<sequence length="125" mass="13875">MVKLRKLHKPLVSLRVSSTILHDNDLISAQVVHHFMIAFTRDTTISNTGLVEKIIPQLVTNDENLMLSALPSVEEITATVKSMDAYSAPGPDGIGGIFFHHFWEVISSDVINAVQSFFLPAYRLV</sequence>
<proteinExistence type="predicted"/>
<evidence type="ECO:0000313" key="2">
    <source>
        <dbReference type="Proteomes" id="UP001457282"/>
    </source>
</evidence>
<keyword evidence="2" id="KW-1185">Reference proteome</keyword>
<dbReference type="EMBL" id="JBEDUW010000214">
    <property type="protein sequence ID" value="KAK9903716.1"/>
    <property type="molecule type" value="Genomic_DNA"/>
</dbReference>
<dbReference type="Proteomes" id="UP001457282">
    <property type="component" value="Unassembled WGS sequence"/>
</dbReference>
<comment type="caution">
    <text evidence="1">The sequence shown here is derived from an EMBL/GenBank/DDBJ whole genome shotgun (WGS) entry which is preliminary data.</text>
</comment>
<organism evidence="1 2">
    <name type="scientific">Rubus argutus</name>
    <name type="common">Southern blackberry</name>
    <dbReference type="NCBI Taxonomy" id="59490"/>
    <lineage>
        <taxon>Eukaryota</taxon>
        <taxon>Viridiplantae</taxon>
        <taxon>Streptophyta</taxon>
        <taxon>Embryophyta</taxon>
        <taxon>Tracheophyta</taxon>
        <taxon>Spermatophyta</taxon>
        <taxon>Magnoliopsida</taxon>
        <taxon>eudicotyledons</taxon>
        <taxon>Gunneridae</taxon>
        <taxon>Pentapetalae</taxon>
        <taxon>rosids</taxon>
        <taxon>fabids</taxon>
        <taxon>Rosales</taxon>
        <taxon>Rosaceae</taxon>
        <taxon>Rosoideae</taxon>
        <taxon>Rosoideae incertae sedis</taxon>
        <taxon>Rubus</taxon>
    </lineage>
</organism>
<dbReference type="AlphaFoldDB" id="A0AAW1VND2"/>
<gene>
    <name evidence="1" type="ORF">M0R45_001017</name>
</gene>